<gene>
    <name evidence="1" type="ORF">KS4_11580</name>
</gene>
<dbReference type="EMBL" id="CP036425">
    <property type="protein sequence ID" value="QDU33116.1"/>
    <property type="molecule type" value="Genomic_DNA"/>
</dbReference>
<protein>
    <submittedName>
        <fullName evidence="1">Uncharacterized protein</fullName>
    </submittedName>
</protein>
<dbReference type="KEGG" id="pcor:KS4_11580"/>
<reference evidence="1 2" key="1">
    <citation type="submission" date="2019-02" db="EMBL/GenBank/DDBJ databases">
        <title>Deep-cultivation of Planctomycetes and their phenomic and genomic characterization uncovers novel biology.</title>
        <authorList>
            <person name="Wiegand S."/>
            <person name="Jogler M."/>
            <person name="Boedeker C."/>
            <person name="Pinto D."/>
            <person name="Vollmers J."/>
            <person name="Rivas-Marin E."/>
            <person name="Kohn T."/>
            <person name="Peeters S.H."/>
            <person name="Heuer A."/>
            <person name="Rast P."/>
            <person name="Oberbeckmann S."/>
            <person name="Bunk B."/>
            <person name="Jeske O."/>
            <person name="Meyerdierks A."/>
            <person name="Storesund J.E."/>
            <person name="Kallscheuer N."/>
            <person name="Luecker S."/>
            <person name="Lage O.M."/>
            <person name="Pohl T."/>
            <person name="Merkel B.J."/>
            <person name="Hornburger P."/>
            <person name="Mueller R.-W."/>
            <person name="Bruemmer F."/>
            <person name="Labrenz M."/>
            <person name="Spormann A.M."/>
            <person name="Op den Camp H."/>
            <person name="Overmann J."/>
            <person name="Amann R."/>
            <person name="Jetten M.S.M."/>
            <person name="Mascher T."/>
            <person name="Medema M.H."/>
            <person name="Devos D.P."/>
            <person name="Kaster A.-K."/>
            <person name="Ovreas L."/>
            <person name="Rohde M."/>
            <person name="Galperin M.Y."/>
            <person name="Jogler C."/>
        </authorList>
    </citation>
    <scope>NUCLEOTIDE SEQUENCE [LARGE SCALE GENOMIC DNA]</scope>
    <source>
        <strain evidence="1 2">KS4</strain>
    </source>
</reference>
<organism evidence="1 2">
    <name type="scientific">Poriferisphaera corsica</name>
    <dbReference type="NCBI Taxonomy" id="2528020"/>
    <lineage>
        <taxon>Bacteria</taxon>
        <taxon>Pseudomonadati</taxon>
        <taxon>Planctomycetota</taxon>
        <taxon>Phycisphaerae</taxon>
        <taxon>Phycisphaerales</taxon>
        <taxon>Phycisphaeraceae</taxon>
        <taxon>Poriferisphaera</taxon>
    </lineage>
</organism>
<accession>A0A517YSC5</accession>
<sequence length="246" mass="25965">MICVGFVVREERGDEGRAGDRVEVVDACGEASVGVDEVAEVGVDELQDGVAADSVDVCAVCGFEGLEAEELGDVLGLNGDGELKGLRVGCELVLAIEEFVAVEIEKPIVFGVSTGPEDFDACFFKDEGYVARRLKIEVTGAVFVIGVAVLVEVFEIESDVRTKVIELSKVGVVLVDEFQGGEGRGGVNGWREKLVLLGNDGGLLACGEGEEAEEKEWEDVGFGSLHADVPYDEEALCMGISAEAAK</sequence>
<keyword evidence="2" id="KW-1185">Reference proteome</keyword>
<dbReference type="Proteomes" id="UP000317369">
    <property type="component" value="Chromosome"/>
</dbReference>
<name>A0A517YSC5_9BACT</name>
<proteinExistence type="predicted"/>
<evidence type="ECO:0000313" key="1">
    <source>
        <dbReference type="EMBL" id="QDU33116.1"/>
    </source>
</evidence>
<evidence type="ECO:0000313" key="2">
    <source>
        <dbReference type="Proteomes" id="UP000317369"/>
    </source>
</evidence>
<dbReference type="AlphaFoldDB" id="A0A517YSC5"/>